<evidence type="ECO:0000256" key="10">
    <source>
        <dbReference type="ARBA" id="ARBA00023316"/>
    </source>
</evidence>
<feature type="transmembrane region" description="Helical" evidence="11">
    <location>
        <begin position="275"/>
        <end position="301"/>
    </location>
</feature>
<evidence type="ECO:0000256" key="2">
    <source>
        <dbReference type="ARBA" id="ARBA00022475"/>
    </source>
</evidence>
<dbReference type="AlphaFoldDB" id="A0A7W2AI65"/>
<keyword evidence="8 11" id="KW-1133">Transmembrane helix</keyword>
<dbReference type="InterPro" id="IPR018365">
    <property type="entry name" value="Cell_cycle_FtsW-rel_CS"/>
</dbReference>
<keyword evidence="6 11" id="KW-0133">Cell shape</keyword>
<keyword evidence="2 11" id="KW-1003">Cell membrane</keyword>
<dbReference type="PANTHER" id="PTHR30474:SF1">
    <property type="entry name" value="PEPTIDOGLYCAN GLYCOSYLTRANSFERASE MRDB"/>
    <property type="match status" value="1"/>
</dbReference>
<reference evidence="12 13" key="1">
    <citation type="submission" date="2020-07" db="EMBL/GenBank/DDBJ databases">
        <authorList>
            <person name="Feng H."/>
        </authorList>
    </citation>
    <scope>NUCLEOTIDE SEQUENCE [LARGE SCALE GENOMIC DNA]</scope>
    <source>
        <strain evidence="13">s-11</strain>
    </source>
</reference>
<feature type="transmembrane region" description="Helical" evidence="11">
    <location>
        <begin position="46"/>
        <end position="62"/>
    </location>
</feature>
<dbReference type="EMBL" id="JACEIP010000024">
    <property type="protein sequence ID" value="MBA4543912.1"/>
    <property type="molecule type" value="Genomic_DNA"/>
</dbReference>
<dbReference type="GO" id="GO:0005886">
    <property type="term" value="C:plasma membrane"/>
    <property type="evidence" value="ECO:0007669"/>
    <property type="project" value="UniProtKB-SubCell"/>
</dbReference>
<evidence type="ECO:0000256" key="11">
    <source>
        <dbReference type="HAMAP-Rule" id="MF_02079"/>
    </source>
</evidence>
<evidence type="ECO:0000256" key="9">
    <source>
        <dbReference type="ARBA" id="ARBA00023136"/>
    </source>
</evidence>
<name>A0A7W2AI65_9BACL</name>
<dbReference type="GO" id="GO:0009252">
    <property type="term" value="P:peptidoglycan biosynthetic process"/>
    <property type="evidence" value="ECO:0007669"/>
    <property type="project" value="UniProtKB-UniRule"/>
</dbReference>
<comment type="similarity">
    <text evidence="11">Belongs to the SEDS family. MrdB/RodA subfamily.</text>
</comment>
<dbReference type="EC" id="2.4.99.28" evidence="11"/>
<keyword evidence="13" id="KW-1185">Reference proteome</keyword>
<evidence type="ECO:0000256" key="3">
    <source>
        <dbReference type="ARBA" id="ARBA00022676"/>
    </source>
</evidence>
<comment type="subcellular location">
    <subcellularLocation>
        <location evidence="11">Cell membrane</location>
        <topology evidence="11">Multi-pass membrane protein</topology>
    </subcellularLocation>
    <subcellularLocation>
        <location evidence="1">Membrane</location>
        <topology evidence="1">Multi-pass membrane protein</topology>
    </subcellularLocation>
</comment>
<evidence type="ECO:0000313" key="13">
    <source>
        <dbReference type="Proteomes" id="UP000530514"/>
    </source>
</evidence>
<evidence type="ECO:0000256" key="5">
    <source>
        <dbReference type="ARBA" id="ARBA00022692"/>
    </source>
</evidence>
<dbReference type="GO" id="GO:0071555">
    <property type="term" value="P:cell wall organization"/>
    <property type="evidence" value="ECO:0007669"/>
    <property type="project" value="UniProtKB-KW"/>
</dbReference>
<organism evidence="12 13">
    <name type="scientific">Thermoactinomyces daqus</name>
    <dbReference type="NCBI Taxonomy" id="1329516"/>
    <lineage>
        <taxon>Bacteria</taxon>
        <taxon>Bacillati</taxon>
        <taxon>Bacillota</taxon>
        <taxon>Bacilli</taxon>
        <taxon>Bacillales</taxon>
        <taxon>Thermoactinomycetaceae</taxon>
        <taxon>Thermoactinomyces</taxon>
    </lineage>
</organism>
<dbReference type="PANTHER" id="PTHR30474">
    <property type="entry name" value="CELL CYCLE PROTEIN"/>
    <property type="match status" value="1"/>
</dbReference>
<dbReference type="Proteomes" id="UP000530514">
    <property type="component" value="Unassembled WGS sequence"/>
</dbReference>
<feature type="transmembrane region" description="Helical" evidence="11">
    <location>
        <begin position="165"/>
        <end position="183"/>
    </location>
</feature>
<dbReference type="InterPro" id="IPR011923">
    <property type="entry name" value="RodA/MrdB"/>
</dbReference>
<dbReference type="GO" id="GO:0051301">
    <property type="term" value="P:cell division"/>
    <property type="evidence" value="ECO:0007669"/>
    <property type="project" value="InterPro"/>
</dbReference>
<dbReference type="GO" id="GO:0032153">
    <property type="term" value="C:cell division site"/>
    <property type="evidence" value="ECO:0007669"/>
    <property type="project" value="TreeGrafter"/>
</dbReference>
<evidence type="ECO:0000256" key="8">
    <source>
        <dbReference type="ARBA" id="ARBA00022989"/>
    </source>
</evidence>
<dbReference type="OrthoDB" id="9768187at2"/>
<dbReference type="HAMAP" id="MF_02079">
    <property type="entry name" value="PGT_RodA"/>
    <property type="match status" value="1"/>
</dbReference>
<feature type="transmembrane region" description="Helical" evidence="11">
    <location>
        <begin position="114"/>
        <end position="130"/>
    </location>
</feature>
<comment type="function">
    <text evidence="11">Peptidoglycan polymerase that is essential for cell wall elongation.</text>
</comment>
<dbReference type="Pfam" id="PF01098">
    <property type="entry name" value="FTSW_RODA_SPOVE"/>
    <property type="match status" value="1"/>
</dbReference>
<feature type="transmembrane region" description="Helical" evidence="11">
    <location>
        <begin position="313"/>
        <end position="331"/>
    </location>
</feature>
<sequence>MLKKMQRIKQIDPFIILTLFVLAAISIVAISSATYTSDPSFVQKQMLWYSIGFLCMIGVLLFDYKILLQGRFLYILYGFGILLLLIVMIPGVGIKVNGAQQWIGIGSLTFQPSELMKLIFILILAKILSVKKGAPWSDLKTLGKIIAFFAIPFLIIVLQPDLGTAMILMAITASMLLVGGLNWKWFAGGIAVVAIAAGTVIILYTTHSPLLHLILQPHQIQRIQIFLDPASDPTGAGYQSTQAKIAIGSGMLKGKGFHHGTQAQGNWIPEPYNDFIFAVIGEEFGFIGASVLMCAYLFLLYRLIQIAMRASHPFGVYLTSGIVGMFVFQIYQNIGMTLGLMPITGIPLPFISYGGTSLVTQMMAIGFALNVGMRSRNELMFDTFVA</sequence>
<dbReference type="UniPathway" id="UPA00219"/>
<gene>
    <name evidence="11 12" type="primary">rodA</name>
    <name evidence="12" type="ORF">H1164_13550</name>
</gene>
<comment type="caution">
    <text evidence="12">The sequence shown here is derived from an EMBL/GenBank/DDBJ whole genome shotgun (WGS) entry which is preliminary data.</text>
</comment>
<keyword evidence="10 11" id="KW-0961">Cell wall biogenesis/degradation</keyword>
<feature type="transmembrane region" description="Helical" evidence="11">
    <location>
        <begin position="74"/>
        <end position="94"/>
    </location>
</feature>
<evidence type="ECO:0000256" key="4">
    <source>
        <dbReference type="ARBA" id="ARBA00022679"/>
    </source>
</evidence>
<evidence type="ECO:0000256" key="1">
    <source>
        <dbReference type="ARBA" id="ARBA00004141"/>
    </source>
</evidence>
<feature type="transmembrane region" description="Helical" evidence="11">
    <location>
        <begin position="351"/>
        <end position="371"/>
    </location>
</feature>
<keyword evidence="4 11" id="KW-0808">Transferase</keyword>
<dbReference type="GO" id="GO:0008955">
    <property type="term" value="F:peptidoglycan glycosyltransferase activity"/>
    <property type="evidence" value="ECO:0007669"/>
    <property type="project" value="UniProtKB-UniRule"/>
</dbReference>
<proteinExistence type="inferred from homology"/>
<evidence type="ECO:0000256" key="7">
    <source>
        <dbReference type="ARBA" id="ARBA00022984"/>
    </source>
</evidence>
<protein>
    <recommendedName>
        <fullName evidence="11">Peptidoglycan glycosyltransferase RodA</fullName>
        <shortName evidence="11">PGT</shortName>
        <ecNumber evidence="11">2.4.99.28</ecNumber>
    </recommendedName>
    <alternativeName>
        <fullName evidence="11">Cell elongation protein RodA</fullName>
    </alternativeName>
    <alternativeName>
        <fullName evidence="11">Cell wall polymerase</fullName>
    </alternativeName>
    <alternativeName>
        <fullName evidence="11">Peptidoglycan polymerase</fullName>
        <shortName evidence="11">PG polymerase</shortName>
    </alternativeName>
</protein>
<feature type="transmembrane region" description="Helical" evidence="11">
    <location>
        <begin position="12"/>
        <end position="34"/>
    </location>
</feature>
<dbReference type="PROSITE" id="PS00428">
    <property type="entry name" value="FTSW_RODA_SPOVE"/>
    <property type="match status" value="1"/>
</dbReference>
<keyword evidence="3 11" id="KW-0328">Glycosyltransferase</keyword>
<accession>A0A7W2AI65</accession>
<dbReference type="InterPro" id="IPR001182">
    <property type="entry name" value="FtsW/RodA"/>
</dbReference>
<feature type="transmembrane region" description="Helical" evidence="11">
    <location>
        <begin position="142"/>
        <end position="159"/>
    </location>
</feature>
<keyword evidence="9 11" id="KW-0472">Membrane</keyword>
<dbReference type="GO" id="GO:0008360">
    <property type="term" value="P:regulation of cell shape"/>
    <property type="evidence" value="ECO:0007669"/>
    <property type="project" value="UniProtKB-KW"/>
</dbReference>
<keyword evidence="7 11" id="KW-0573">Peptidoglycan synthesis</keyword>
<comment type="pathway">
    <text evidence="11">Cell wall biogenesis; peptidoglycan biosynthesis.</text>
</comment>
<dbReference type="RefSeq" id="WP_052154342.1">
    <property type="nucleotide sequence ID" value="NZ_JACEIP010000024.1"/>
</dbReference>
<keyword evidence="5 11" id="KW-0812">Transmembrane</keyword>
<dbReference type="NCBIfam" id="TIGR02210">
    <property type="entry name" value="rodA_shape"/>
    <property type="match status" value="1"/>
</dbReference>
<dbReference type="GO" id="GO:0015648">
    <property type="term" value="F:lipid-linked peptidoglycan transporter activity"/>
    <property type="evidence" value="ECO:0007669"/>
    <property type="project" value="TreeGrafter"/>
</dbReference>
<evidence type="ECO:0000313" key="12">
    <source>
        <dbReference type="EMBL" id="MBA4543912.1"/>
    </source>
</evidence>
<comment type="catalytic activity">
    <reaction evidence="11">
        <text>[GlcNAc-(1-&gt;4)-Mur2Ac(oyl-L-Ala-gamma-D-Glu-L-Lys-D-Ala-D-Ala)](n)-di-trans,octa-cis-undecaprenyl diphosphate + beta-D-GlcNAc-(1-&gt;4)-Mur2Ac(oyl-L-Ala-gamma-D-Glu-L-Lys-D-Ala-D-Ala)-di-trans,octa-cis-undecaprenyl diphosphate = [GlcNAc-(1-&gt;4)-Mur2Ac(oyl-L-Ala-gamma-D-Glu-L-Lys-D-Ala-D-Ala)](n+1)-di-trans,octa-cis-undecaprenyl diphosphate + di-trans,octa-cis-undecaprenyl diphosphate + H(+)</text>
        <dbReference type="Rhea" id="RHEA:23708"/>
        <dbReference type="Rhea" id="RHEA-COMP:9602"/>
        <dbReference type="Rhea" id="RHEA-COMP:9603"/>
        <dbReference type="ChEBI" id="CHEBI:15378"/>
        <dbReference type="ChEBI" id="CHEBI:58405"/>
        <dbReference type="ChEBI" id="CHEBI:60033"/>
        <dbReference type="ChEBI" id="CHEBI:78435"/>
        <dbReference type="EC" id="2.4.99.28"/>
    </reaction>
</comment>
<feature type="transmembrane region" description="Helical" evidence="11">
    <location>
        <begin position="190"/>
        <end position="207"/>
    </location>
</feature>
<evidence type="ECO:0000256" key="6">
    <source>
        <dbReference type="ARBA" id="ARBA00022960"/>
    </source>
</evidence>